<dbReference type="Proteomes" id="UP000054018">
    <property type="component" value="Unassembled WGS sequence"/>
</dbReference>
<dbReference type="EMBL" id="KN833715">
    <property type="protein sequence ID" value="KIK24568.1"/>
    <property type="molecule type" value="Genomic_DNA"/>
</dbReference>
<keyword evidence="2" id="KW-1185">Reference proteome</keyword>
<sequence>MQLLPPFSIPSKRLGYPTEGLQVVNVRCNEVSSAGEVQTRQYPYLDEHTQACAAIPPFRAPRKRLKPPWGVIKPYQRQGVPPERTRNVDKPSLFETAASQQWHKAEDERTANVFLKWKLRQRGASNTTKHRPYSHGLEALLAEACTLVYWIYY</sequence>
<evidence type="ECO:0000313" key="2">
    <source>
        <dbReference type="Proteomes" id="UP000054018"/>
    </source>
</evidence>
<reference evidence="1 2" key="1">
    <citation type="submission" date="2014-04" db="EMBL/GenBank/DDBJ databases">
        <authorList>
            <consortium name="DOE Joint Genome Institute"/>
            <person name="Kuo A."/>
            <person name="Kohler A."/>
            <person name="Costa M.D."/>
            <person name="Nagy L.G."/>
            <person name="Floudas D."/>
            <person name="Copeland A."/>
            <person name="Barry K.W."/>
            <person name="Cichocki N."/>
            <person name="Veneault-Fourrey C."/>
            <person name="LaButti K."/>
            <person name="Lindquist E.A."/>
            <person name="Lipzen A."/>
            <person name="Lundell T."/>
            <person name="Morin E."/>
            <person name="Murat C."/>
            <person name="Sun H."/>
            <person name="Tunlid A."/>
            <person name="Henrissat B."/>
            <person name="Grigoriev I.V."/>
            <person name="Hibbett D.S."/>
            <person name="Martin F."/>
            <person name="Nordberg H.P."/>
            <person name="Cantor M.N."/>
            <person name="Hua S.X."/>
        </authorList>
    </citation>
    <scope>NUCLEOTIDE SEQUENCE [LARGE SCALE GENOMIC DNA]</scope>
    <source>
        <strain evidence="1 2">441</strain>
    </source>
</reference>
<dbReference type="HOGENOM" id="CLU_1750422_0_0_1"/>
<gene>
    <name evidence="1" type="ORF">PISMIDRAFT_678182</name>
</gene>
<evidence type="ECO:0000313" key="1">
    <source>
        <dbReference type="EMBL" id="KIK24568.1"/>
    </source>
</evidence>
<protein>
    <submittedName>
        <fullName evidence="1">Uncharacterized protein</fullName>
    </submittedName>
</protein>
<organism evidence="1 2">
    <name type="scientific">Pisolithus microcarpus 441</name>
    <dbReference type="NCBI Taxonomy" id="765257"/>
    <lineage>
        <taxon>Eukaryota</taxon>
        <taxon>Fungi</taxon>
        <taxon>Dikarya</taxon>
        <taxon>Basidiomycota</taxon>
        <taxon>Agaricomycotina</taxon>
        <taxon>Agaricomycetes</taxon>
        <taxon>Agaricomycetidae</taxon>
        <taxon>Boletales</taxon>
        <taxon>Sclerodermatineae</taxon>
        <taxon>Pisolithaceae</taxon>
        <taxon>Pisolithus</taxon>
    </lineage>
</organism>
<name>A0A0C9ZY21_9AGAM</name>
<proteinExistence type="predicted"/>
<accession>A0A0C9ZY21</accession>
<dbReference type="AlphaFoldDB" id="A0A0C9ZY21"/>
<reference evidence="2" key="2">
    <citation type="submission" date="2015-01" db="EMBL/GenBank/DDBJ databases">
        <title>Evolutionary Origins and Diversification of the Mycorrhizal Mutualists.</title>
        <authorList>
            <consortium name="DOE Joint Genome Institute"/>
            <consortium name="Mycorrhizal Genomics Consortium"/>
            <person name="Kohler A."/>
            <person name="Kuo A."/>
            <person name="Nagy L.G."/>
            <person name="Floudas D."/>
            <person name="Copeland A."/>
            <person name="Barry K.W."/>
            <person name="Cichocki N."/>
            <person name="Veneault-Fourrey C."/>
            <person name="LaButti K."/>
            <person name="Lindquist E.A."/>
            <person name="Lipzen A."/>
            <person name="Lundell T."/>
            <person name="Morin E."/>
            <person name="Murat C."/>
            <person name="Riley R."/>
            <person name="Ohm R."/>
            <person name="Sun H."/>
            <person name="Tunlid A."/>
            <person name="Henrissat B."/>
            <person name="Grigoriev I.V."/>
            <person name="Hibbett D.S."/>
            <person name="Martin F."/>
        </authorList>
    </citation>
    <scope>NUCLEOTIDE SEQUENCE [LARGE SCALE GENOMIC DNA]</scope>
    <source>
        <strain evidence="2">441</strain>
    </source>
</reference>